<keyword evidence="1" id="KW-1133">Transmembrane helix</keyword>
<feature type="transmembrane region" description="Helical" evidence="1">
    <location>
        <begin position="31"/>
        <end position="54"/>
    </location>
</feature>
<dbReference type="EMBL" id="ACDE02000019">
    <property type="protein sequence ID" value="EEO40580.1"/>
    <property type="molecule type" value="Genomic_DNA"/>
</dbReference>
<evidence type="ECO:0000256" key="1">
    <source>
        <dbReference type="SAM" id="Phobius"/>
    </source>
</evidence>
<evidence type="ECO:0000313" key="2">
    <source>
        <dbReference type="EMBL" id="EEO40580.1"/>
    </source>
</evidence>
<comment type="caution">
    <text evidence="2">The sequence shown here is derived from an EMBL/GenBank/DDBJ whole genome shotgun (WGS) entry which is preliminary data.</text>
</comment>
<dbReference type="AlphaFoldDB" id="A0A0M1VVW2"/>
<keyword evidence="1" id="KW-0812">Transmembrane</keyword>
<proteinExistence type="predicted"/>
<feature type="transmembrane region" description="Helical" evidence="1">
    <location>
        <begin position="6"/>
        <end position="24"/>
    </location>
</feature>
<evidence type="ECO:0000313" key="3">
    <source>
        <dbReference type="Proteomes" id="UP000004925"/>
    </source>
</evidence>
<dbReference type="RefSeq" id="WP_008803180.1">
    <property type="nucleotide sequence ID" value="NZ_KQ235737.1"/>
</dbReference>
<dbReference type="Proteomes" id="UP000004925">
    <property type="component" value="Unassembled WGS sequence"/>
</dbReference>
<reference evidence="2 3" key="1">
    <citation type="submission" date="2011-10" db="EMBL/GenBank/DDBJ databases">
        <title>The Genome Sequence of Fusobacterium sp. 4_1_13.</title>
        <authorList>
            <consortium name="The Broad Institute Genome Sequencing Platform"/>
            <person name="Earl A."/>
            <person name="Ward D."/>
            <person name="Feldgarden M."/>
            <person name="Gevers D."/>
            <person name="Strauss J."/>
            <person name="Ambrose C."/>
            <person name="Allen-Vercoe E."/>
            <person name="Young S.K."/>
            <person name="Zeng Q."/>
            <person name="Gargeya S."/>
            <person name="Fitzgerald M."/>
            <person name="Haas B."/>
            <person name="Abouelleil A."/>
            <person name="Alvarado L."/>
            <person name="Arachchi H.M."/>
            <person name="Berlin A."/>
            <person name="Brown A."/>
            <person name="Chapman S.B."/>
            <person name="Chen Z."/>
            <person name="Dunbar C."/>
            <person name="Freedman E."/>
            <person name="Gearin G."/>
            <person name="Goldberg J."/>
            <person name="Griggs A."/>
            <person name="Gujja S."/>
            <person name="Heiman D."/>
            <person name="Howarth C."/>
            <person name="Larson L."/>
            <person name="Lui A."/>
            <person name="MacDonald P.J."/>
            <person name="Montmayeur A."/>
            <person name="Murphy C."/>
            <person name="Neiman D."/>
            <person name="Pearson M."/>
            <person name="Priest M."/>
            <person name="Roberts A."/>
            <person name="Saif S."/>
            <person name="Shea T."/>
            <person name="Shenoy N."/>
            <person name="Sisk P."/>
            <person name="Stolte C."/>
            <person name="Sykes S."/>
            <person name="Wortman J."/>
            <person name="Nusbaum C."/>
            <person name="Birren B."/>
        </authorList>
    </citation>
    <scope>NUCLEOTIDE SEQUENCE [LARGE SCALE GENOMIC DNA]</scope>
    <source>
        <strain evidence="2 3">4_1_13</strain>
    </source>
</reference>
<accession>A0A0M1VVW2</accession>
<protein>
    <submittedName>
        <fullName evidence="2">Uncharacterized protein</fullName>
    </submittedName>
</protein>
<dbReference type="HOGENOM" id="CLU_2734214_0_0_0"/>
<organism evidence="2 3">
    <name type="scientific">Fusobacterium vincentii 4_1_13</name>
    <dbReference type="NCBI Taxonomy" id="469606"/>
    <lineage>
        <taxon>Bacteria</taxon>
        <taxon>Fusobacteriati</taxon>
        <taxon>Fusobacteriota</taxon>
        <taxon>Fusobacteriia</taxon>
        <taxon>Fusobacteriales</taxon>
        <taxon>Fusobacteriaceae</taxon>
        <taxon>Fusobacterium</taxon>
    </lineage>
</organism>
<name>A0A0M1VVW2_FUSVC</name>
<gene>
    <name evidence="2" type="ORF">FSCG_01293</name>
</gene>
<sequence>MFTVLYVIVGGICILGLITEVSKLPLKFRVLFSIILIVFIFFILKEIIGASSIWDMFSLKFLEDLKKTKNL</sequence>
<keyword evidence="1" id="KW-0472">Membrane</keyword>